<evidence type="ECO:0000256" key="7">
    <source>
        <dbReference type="ARBA" id="ARBA00022989"/>
    </source>
</evidence>
<dbReference type="GO" id="GO:0005886">
    <property type="term" value="C:plasma membrane"/>
    <property type="evidence" value="ECO:0007669"/>
    <property type="project" value="UniProtKB-SubCell"/>
</dbReference>
<keyword evidence="4" id="KW-0633">Potassium transport</keyword>
<reference evidence="11 12" key="1">
    <citation type="submission" date="2019-11" db="EMBL/GenBank/DDBJ databases">
        <title>Whole-genome sequence of a the green, strictly anaerobic photosynthetic bacterium Heliobacillus mobilis DSM 6151.</title>
        <authorList>
            <person name="Kyndt J.A."/>
            <person name="Meyer T.E."/>
        </authorList>
    </citation>
    <scope>NUCLEOTIDE SEQUENCE [LARGE SCALE GENOMIC DNA]</scope>
    <source>
        <strain evidence="11 12">DSM 6151</strain>
    </source>
</reference>
<feature type="transmembrane region" description="Helical" evidence="10">
    <location>
        <begin position="244"/>
        <end position="263"/>
    </location>
</feature>
<feature type="transmembrane region" description="Helical" evidence="10">
    <location>
        <begin position="174"/>
        <end position="196"/>
    </location>
</feature>
<protein>
    <submittedName>
        <fullName evidence="11">Trk family potassium uptake protein</fullName>
    </submittedName>
</protein>
<dbReference type="GO" id="GO:0015379">
    <property type="term" value="F:potassium:chloride symporter activity"/>
    <property type="evidence" value="ECO:0007669"/>
    <property type="project" value="InterPro"/>
</dbReference>
<feature type="transmembrane region" description="Helical" evidence="10">
    <location>
        <begin position="309"/>
        <end position="341"/>
    </location>
</feature>
<comment type="caution">
    <text evidence="11">The sequence shown here is derived from an EMBL/GenBank/DDBJ whole genome shotgun (WGS) entry which is preliminary data.</text>
</comment>
<dbReference type="NCBIfam" id="TIGR00933">
    <property type="entry name" value="2a38"/>
    <property type="match status" value="1"/>
</dbReference>
<evidence type="ECO:0000256" key="4">
    <source>
        <dbReference type="ARBA" id="ARBA00022538"/>
    </source>
</evidence>
<proteinExistence type="predicted"/>
<evidence type="ECO:0000313" key="12">
    <source>
        <dbReference type="Proteomes" id="UP000430670"/>
    </source>
</evidence>
<evidence type="ECO:0000256" key="6">
    <source>
        <dbReference type="ARBA" id="ARBA00022958"/>
    </source>
</evidence>
<evidence type="ECO:0000256" key="9">
    <source>
        <dbReference type="ARBA" id="ARBA00023136"/>
    </source>
</evidence>
<keyword evidence="3" id="KW-1003">Cell membrane</keyword>
<dbReference type="InterPro" id="IPR003445">
    <property type="entry name" value="Cat_transpt"/>
</dbReference>
<dbReference type="AlphaFoldDB" id="A0A6I3SNX6"/>
<evidence type="ECO:0000256" key="3">
    <source>
        <dbReference type="ARBA" id="ARBA00022475"/>
    </source>
</evidence>
<feature type="transmembrane region" description="Helical" evidence="10">
    <location>
        <begin position="90"/>
        <end position="114"/>
    </location>
</feature>
<dbReference type="RefSeq" id="WP_155477491.1">
    <property type="nucleotide sequence ID" value="NZ_WNKU01000024.1"/>
</dbReference>
<keyword evidence="2" id="KW-0813">Transport</keyword>
<feature type="transmembrane region" description="Helical" evidence="10">
    <location>
        <begin position="141"/>
        <end position="162"/>
    </location>
</feature>
<accession>A0A6I3SNX6</accession>
<sequence>MQRYEPPKPVFAPYVRGKRPAYGFSPSQVLVLGFALIIFLGGFLLSTPVASRSGLGTRFLDALFTSTSAVCVTGLVVVDTHDNFSLLGQLVIITLIQVGGLGFMTMATLIYLLMGKKINLKERLLMQEALNSMSVQGVVRLARHVLFATFLIEGIGGVILSLRFIPEMGLAKGIYYGFFHAISAFCNAGFDLFGGFRGITGYVEDPVVTLTISTLIILGGLGFTVIAETYRFREIKRFSLHTRLVWLMTIALVIIGSVSVFLLELNNPKTLGILSWSGKLLASYFQGVTPRTAGYNTLAILDLRPATQFFMVILMFIGASPGSTGGGIKTTTLATLLAAVWSMRNGKIDVGIMERRIPPDNVYKAIGIAVLSGLLVMMVTMLLTISENANFLALLFEATSAFGTVGLTMGLTPNLSDFGRILIALTMFAGRVGPLTLAVALNNGEPSKIRYPEERVMVG</sequence>
<keyword evidence="6" id="KW-0630">Potassium</keyword>
<evidence type="ECO:0000256" key="8">
    <source>
        <dbReference type="ARBA" id="ARBA00023065"/>
    </source>
</evidence>
<evidence type="ECO:0000313" key="11">
    <source>
        <dbReference type="EMBL" id="MTV50405.1"/>
    </source>
</evidence>
<dbReference type="EMBL" id="WNKU01000024">
    <property type="protein sequence ID" value="MTV50405.1"/>
    <property type="molecule type" value="Genomic_DNA"/>
</dbReference>
<feature type="transmembrane region" description="Helical" evidence="10">
    <location>
        <begin position="421"/>
        <end position="441"/>
    </location>
</feature>
<dbReference type="Pfam" id="PF02386">
    <property type="entry name" value="TrkH"/>
    <property type="match status" value="1"/>
</dbReference>
<keyword evidence="12" id="KW-1185">Reference proteome</keyword>
<organism evidence="11 12">
    <name type="scientific">Heliobacterium mobile</name>
    <name type="common">Heliobacillus mobilis</name>
    <dbReference type="NCBI Taxonomy" id="28064"/>
    <lineage>
        <taxon>Bacteria</taxon>
        <taxon>Bacillati</taxon>
        <taxon>Bacillota</taxon>
        <taxon>Clostridia</taxon>
        <taxon>Eubacteriales</taxon>
        <taxon>Heliobacteriaceae</taxon>
        <taxon>Heliobacterium</taxon>
    </lineage>
</organism>
<evidence type="ECO:0000256" key="5">
    <source>
        <dbReference type="ARBA" id="ARBA00022692"/>
    </source>
</evidence>
<keyword evidence="7 10" id="KW-1133">Transmembrane helix</keyword>
<feature type="transmembrane region" description="Helical" evidence="10">
    <location>
        <begin position="21"/>
        <end position="47"/>
    </location>
</feature>
<keyword evidence="8" id="KW-0406">Ion transport</keyword>
<dbReference type="PANTHER" id="PTHR32024:SF1">
    <property type="entry name" value="KTR SYSTEM POTASSIUM UPTAKE PROTEIN B"/>
    <property type="match status" value="1"/>
</dbReference>
<dbReference type="OrthoDB" id="9810952at2"/>
<feature type="transmembrane region" description="Helical" evidence="10">
    <location>
        <begin position="362"/>
        <end position="385"/>
    </location>
</feature>
<dbReference type="Proteomes" id="UP000430670">
    <property type="component" value="Unassembled WGS sequence"/>
</dbReference>
<evidence type="ECO:0000256" key="2">
    <source>
        <dbReference type="ARBA" id="ARBA00022448"/>
    </source>
</evidence>
<keyword evidence="9 10" id="KW-0472">Membrane</keyword>
<gene>
    <name evidence="11" type="ORF">GJ688_15680</name>
</gene>
<evidence type="ECO:0000256" key="1">
    <source>
        <dbReference type="ARBA" id="ARBA00004651"/>
    </source>
</evidence>
<feature type="transmembrane region" description="Helical" evidence="10">
    <location>
        <begin position="391"/>
        <end position="409"/>
    </location>
</feature>
<dbReference type="InterPro" id="IPR004772">
    <property type="entry name" value="TrkH"/>
</dbReference>
<evidence type="ECO:0000256" key="10">
    <source>
        <dbReference type="SAM" id="Phobius"/>
    </source>
</evidence>
<name>A0A6I3SNX6_HELMO</name>
<keyword evidence="5 10" id="KW-0812">Transmembrane</keyword>
<comment type="subcellular location">
    <subcellularLocation>
        <location evidence="1">Cell membrane</location>
        <topology evidence="1">Multi-pass membrane protein</topology>
    </subcellularLocation>
</comment>
<feature type="transmembrane region" description="Helical" evidence="10">
    <location>
        <begin position="208"/>
        <end position="232"/>
    </location>
</feature>
<dbReference type="PANTHER" id="PTHR32024">
    <property type="entry name" value="TRK SYSTEM POTASSIUM UPTAKE PROTEIN TRKG-RELATED"/>
    <property type="match status" value="1"/>
</dbReference>
<feature type="transmembrane region" description="Helical" evidence="10">
    <location>
        <begin position="59"/>
        <end position="78"/>
    </location>
</feature>